<dbReference type="AlphaFoldDB" id="A0A941IBV3"/>
<dbReference type="InterPro" id="IPR014231">
    <property type="entry name" value="Spore_YpjB"/>
</dbReference>
<organism evidence="2 3">
    <name type="scientific">Virgibacillus salarius</name>
    <dbReference type="NCBI Taxonomy" id="447199"/>
    <lineage>
        <taxon>Bacteria</taxon>
        <taxon>Bacillati</taxon>
        <taxon>Bacillota</taxon>
        <taxon>Bacilli</taxon>
        <taxon>Bacillales</taxon>
        <taxon>Bacillaceae</taxon>
        <taxon>Virgibacillus</taxon>
    </lineage>
</organism>
<keyword evidence="1" id="KW-1133">Transmembrane helix</keyword>
<evidence type="ECO:0000313" key="3">
    <source>
        <dbReference type="Proteomes" id="UP000675284"/>
    </source>
</evidence>
<dbReference type="Pfam" id="PF09577">
    <property type="entry name" value="Spore_YpjB"/>
    <property type="match status" value="1"/>
</dbReference>
<keyword evidence="3" id="KW-1185">Reference proteome</keyword>
<dbReference type="Proteomes" id="UP000675284">
    <property type="component" value="Unassembled WGS sequence"/>
</dbReference>
<evidence type="ECO:0008006" key="4">
    <source>
        <dbReference type="Google" id="ProtNLM"/>
    </source>
</evidence>
<name>A0A941IBV3_9BACI</name>
<reference evidence="2" key="1">
    <citation type="submission" date="2021-04" db="EMBL/GenBank/DDBJ databases">
        <title>Isolation and polyphasic classification of algal microorganism.</title>
        <authorList>
            <person name="Wang S."/>
        </authorList>
    </citation>
    <scope>NUCLEOTIDE SEQUENCE</scope>
    <source>
        <strain evidence="2">720a</strain>
    </source>
</reference>
<evidence type="ECO:0000256" key="1">
    <source>
        <dbReference type="SAM" id="Phobius"/>
    </source>
</evidence>
<feature type="transmembrane region" description="Helical" evidence="1">
    <location>
        <begin position="7"/>
        <end position="25"/>
    </location>
</feature>
<gene>
    <name evidence="2" type="ORF">KCX74_05880</name>
</gene>
<sequence>MIKNKLGSVITCILVIIGMIGYFHIQPIMIEASVLVQAKEPPKQNGDLLPLIWTVIIVGGCIGITLTYVSWRKYKGESRKKAKKDKIVD</sequence>
<evidence type="ECO:0000313" key="2">
    <source>
        <dbReference type="EMBL" id="MBR7795570.1"/>
    </source>
</evidence>
<proteinExistence type="predicted"/>
<feature type="transmembrane region" description="Helical" evidence="1">
    <location>
        <begin position="51"/>
        <end position="71"/>
    </location>
</feature>
<keyword evidence="1" id="KW-0812">Transmembrane</keyword>
<accession>A0A941IBV3</accession>
<dbReference type="EMBL" id="JAGSOT010000012">
    <property type="protein sequence ID" value="MBR7795570.1"/>
    <property type="molecule type" value="Genomic_DNA"/>
</dbReference>
<protein>
    <recommendedName>
        <fullName evidence="4">Sporulation protein YpjB (SpoYpjB)</fullName>
    </recommendedName>
</protein>
<keyword evidence="1" id="KW-0472">Membrane</keyword>
<comment type="caution">
    <text evidence="2">The sequence shown here is derived from an EMBL/GenBank/DDBJ whole genome shotgun (WGS) entry which is preliminary data.</text>
</comment>